<keyword evidence="5" id="KW-0119">Carbohydrate metabolism</keyword>
<dbReference type="EMBL" id="DSMG01000084">
    <property type="protein sequence ID" value="HDX31462.1"/>
    <property type="molecule type" value="Genomic_DNA"/>
</dbReference>
<evidence type="ECO:0000256" key="2">
    <source>
        <dbReference type="ARBA" id="ARBA00007671"/>
    </source>
</evidence>
<protein>
    <recommendedName>
        <fullName evidence="3">beta-fructofuranosidase</fullName>
        <ecNumber evidence="3">3.2.1.26</ecNumber>
    </recommendedName>
</protein>
<evidence type="ECO:0000256" key="5">
    <source>
        <dbReference type="ARBA" id="ARBA00023277"/>
    </source>
</evidence>
<dbReference type="EC" id="3.2.1.26" evidence="3"/>
<comment type="catalytic activity">
    <reaction evidence="1">
        <text>Hydrolysis of terminal non-reducing beta-D-fructofuranoside residues in beta-D-fructofuranosides.</text>
        <dbReference type="EC" id="3.2.1.26"/>
    </reaction>
</comment>
<accession>A0A7C1JKF6</accession>
<dbReference type="PANTHER" id="PTHR34987">
    <property type="entry name" value="C, PUTATIVE (AFU_ORTHOLOGUE AFUA_3G02880)-RELATED"/>
    <property type="match status" value="1"/>
</dbReference>
<evidence type="ECO:0000256" key="6">
    <source>
        <dbReference type="ARBA" id="ARBA00023295"/>
    </source>
</evidence>
<comment type="caution">
    <text evidence="8">The sequence shown here is derived from an EMBL/GenBank/DDBJ whole genome shotgun (WGS) entry which is preliminary data.</text>
</comment>
<dbReference type="AlphaFoldDB" id="A0A7C1JKF6"/>
<evidence type="ECO:0000313" key="8">
    <source>
        <dbReference type="EMBL" id="HDX31462.1"/>
    </source>
</evidence>
<evidence type="ECO:0000256" key="1">
    <source>
        <dbReference type="ARBA" id="ARBA00000094"/>
    </source>
</evidence>
<keyword evidence="6" id="KW-0326">Glycosidase</keyword>
<dbReference type="Pfam" id="PF06202">
    <property type="entry name" value="GDE_C"/>
    <property type="match status" value="1"/>
</dbReference>
<sequence length="456" mass="51731">MDAPLGCEYNVFMFHSKLIQEAHFRAINILHECATPYGFRASAQAAGYPQVWARDSAITFLGAICTGDKDLIRAGKASLETLGRHQSRRGLIPLNVNPDTGYISTENAGAVDSNLWFILAHYLHFHSTHDEAFLLRHWPTIDKAMRWLDYQDMNECGLLEVPEAGDWMDLLAVRYNVLYDNVLYYAAKLAHQELAAHLPEGTEVYQGEVDAAGVHERVNLLMWVDRCWVAEHFAEHLEKLKAIRLEWFMLYHNVGTISSRPFYLPFVAFREYGDWCDSLGNLLAVLTGIADGHRREHILRYMLQVGMAEPYPTKAIYPPIFPGESNWREYYRSRNLNLPHQYHNGGIWPMIGGFHVAALVRHGWRHHAEQMLAALAEANRQGTTYEWSFNEWLHGASGHPMGYEQQAWSAAMFLYAEHAVRTGTLPLFDELLAAKPASAVASENNEFHIAPGGGPV</sequence>
<dbReference type="InterPro" id="IPR008928">
    <property type="entry name" value="6-hairpin_glycosidase_sf"/>
</dbReference>
<dbReference type="Pfam" id="PF12899">
    <property type="entry name" value="Glyco_hydro_100"/>
    <property type="match status" value="1"/>
</dbReference>
<name>A0A7C1JKF6_9CHLR</name>
<dbReference type="GO" id="GO:0005975">
    <property type="term" value="P:carbohydrate metabolic process"/>
    <property type="evidence" value="ECO:0007669"/>
    <property type="project" value="InterPro"/>
</dbReference>
<dbReference type="InterPro" id="IPR032790">
    <property type="entry name" value="GDE_C"/>
</dbReference>
<keyword evidence="4" id="KW-0378">Hydrolase</keyword>
<evidence type="ECO:0000259" key="7">
    <source>
        <dbReference type="Pfam" id="PF06202"/>
    </source>
</evidence>
<dbReference type="PANTHER" id="PTHR34987:SF4">
    <property type="entry name" value="ALPHA-L-RHAMNOSIDASE C-TERMINAL DOMAIN-CONTAINING PROTEIN"/>
    <property type="match status" value="1"/>
</dbReference>
<dbReference type="InterPro" id="IPR012341">
    <property type="entry name" value="6hp_glycosidase-like_sf"/>
</dbReference>
<gene>
    <name evidence="8" type="ORF">ENQ20_08195</name>
</gene>
<dbReference type="InterPro" id="IPR024746">
    <property type="entry name" value="Glyco_hydro_100"/>
</dbReference>
<proteinExistence type="inferred from homology"/>
<evidence type="ECO:0000256" key="4">
    <source>
        <dbReference type="ARBA" id="ARBA00022801"/>
    </source>
</evidence>
<evidence type="ECO:0000256" key="3">
    <source>
        <dbReference type="ARBA" id="ARBA00012758"/>
    </source>
</evidence>
<dbReference type="GO" id="GO:0033926">
    <property type="term" value="F:endo-alpha-N-acetylgalactosaminidase activity"/>
    <property type="evidence" value="ECO:0007669"/>
    <property type="project" value="InterPro"/>
</dbReference>
<dbReference type="GO" id="GO:0004564">
    <property type="term" value="F:beta-fructofuranosidase activity"/>
    <property type="evidence" value="ECO:0007669"/>
    <property type="project" value="UniProtKB-EC"/>
</dbReference>
<organism evidence="8">
    <name type="scientific">Caldilinea aerophila</name>
    <dbReference type="NCBI Taxonomy" id="133453"/>
    <lineage>
        <taxon>Bacteria</taxon>
        <taxon>Bacillati</taxon>
        <taxon>Chloroflexota</taxon>
        <taxon>Caldilineae</taxon>
        <taxon>Caldilineales</taxon>
        <taxon>Caldilineaceae</taxon>
        <taxon>Caldilinea</taxon>
    </lineage>
</organism>
<dbReference type="SUPFAM" id="SSF48208">
    <property type="entry name" value="Six-hairpin glycosidases"/>
    <property type="match status" value="1"/>
</dbReference>
<comment type="similarity">
    <text evidence="2">Belongs to the glycosyl hydrolase 100 family.</text>
</comment>
<reference evidence="8" key="1">
    <citation type="journal article" date="2020" name="mSystems">
        <title>Genome- and Community-Level Interaction Insights into Carbon Utilization and Element Cycling Functions of Hydrothermarchaeota in Hydrothermal Sediment.</title>
        <authorList>
            <person name="Zhou Z."/>
            <person name="Liu Y."/>
            <person name="Xu W."/>
            <person name="Pan J."/>
            <person name="Luo Z.H."/>
            <person name="Li M."/>
        </authorList>
    </citation>
    <scope>NUCLEOTIDE SEQUENCE [LARGE SCALE GENOMIC DNA]</scope>
    <source>
        <strain evidence="8">SpSt-289</strain>
    </source>
</reference>
<feature type="domain" description="Glycogen debranching enzyme C-terminal" evidence="7">
    <location>
        <begin position="44"/>
        <end position="146"/>
    </location>
</feature>
<dbReference type="Gene3D" id="1.50.10.10">
    <property type="match status" value="1"/>
</dbReference>